<dbReference type="InterPro" id="IPR001841">
    <property type="entry name" value="Znf_RING"/>
</dbReference>
<name>A0ABD1W2F0_9LAMI</name>
<accession>A0ABD1W2F0</accession>
<evidence type="ECO:0000256" key="6">
    <source>
        <dbReference type="PROSITE-ProRule" id="PRU00175"/>
    </source>
</evidence>
<dbReference type="EC" id="2.3.2.27" evidence="2"/>
<keyword evidence="3" id="KW-0479">Metal-binding</keyword>
<dbReference type="GO" id="GO:0061630">
    <property type="term" value="F:ubiquitin protein ligase activity"/>
    <property type="evidence" value="ECO:0007669"/>
    <property type="project" value="UniProtKB-EC"/>
</dbReference>
<evidence type="ECO:0000256" key="1">
    <source>
        <dbReference type="ARBA" id="ARBA00000900"/>
    </source>
</evidence>
<evidence type="ECO:0000313" key="9">
    <source>
        <dbReference type="Proteomes" id="UP001604277"/>
    </source>
</evidence>
<dbReference type="Gene3D" id="3.30.40.10">
    <property type="entry name" value="Zinc/RING finger domain, C3HC4 (zinc finger)"/>
    <property type="match status" value="1"/>
</dbReference>
<dbReference type="SMART" id="SM00184">
    <property type="entry name" value="RING"/>
    <property type="match status" value="1"/>
</dbReference>
<evidence type="ECO:0000259" key="7">
    <source>
        <dbReference type="PROSITE" id="PS50089"/>
    </source>
</evidence>
<comment type="caution">
    <text evidence="8">The sequence shown here is derived from an EMBL/GenBank/DDBJ whole genome shotgun (WGS) entry which is preliminary data.</text>
</comment>
<evidence type="ECO:0000256" key="5">
    <source>
        <dbReference type="ARBA" id="ARBA00022833"/>
    </source>
</evidence>
<keyword evidence="5" id="KW-0862">Zinc</keyword>
<dbReference type="EMBL" id="JBFOLJ010000004">
    <property type="protein sequence ID" value="KAL2543722.1"/>
    <property type="molecule type" value="Genomic_DNA"/>
</dbReference>
<evidence type="ECO:0000256" key="3">
    <source>
        <dbReference type="ARBA" id="ARBA00022723"/>
    </source>
</evidence>
<dbReference type="SUPFAM" id="SSF57850">
    <property type="entry name" value="RING/U-box"/>
    <property type="match status" value="1"/>
</dbReference>
<protein>
    <recommendedName>
        <fullName evidence="2">RING-type E3 ubiquitin transferase</fullName>
        <ecNumber evidence="2">2.3.2.27</ecNumber>
    </recommendedName>
</protein>
<dbReference type="PROSITE" id="PS50089">
    <property type="entry name" value="ZF_RING_2"/>
    <property type="match status" value="1"/>
</dbReference>
<dbReference type="PANTHER" id="PTHR15710">
    <property type="entry name" value="E3 UBIQUITIN-PROTEIN LIGASE PRAJA"/>
    <property type="match status" value="1"/>
</dbReference>
<evidence type="ECO:0000256" key="4">
    <source>
        <dbReference type="ARBA" id="ARBA00022771"/>
    </source>
</evidence>
<proteinExistence type="predicted"/>
<dbReference type="InterPro" id="IPR013083">
    <property type="entry name" value="Znf_RING/FYVE/PHD"/>
</dbReference>
<evidence type="ECO:0000313" key="8">
    <source>
        <dbReference type="EMBL" id="KAL2543722.1"/>
    </source>
</evidence>
<gene>
    <name evidence="8" type="ORF">Fot_12955</name>
</gene>
<organism evidence="8 9">
    <name type="scientific">Forsythia ovata</name>
    <dbReference type="NCBI Taxonomy" id="205694"/>
    <lineage>
        <taxon>Eukaryota</taxon>
        <taxon>Viridiplantae</taxon>
        <taxon>Streptophyta</taxon>
        <taxon>Embryophyta</taxon>
        <taxon>Tracheophyta</taxon>
        <taxon>Spermatophyta</taxon>
        <taxon>Magnoliopsida</taxon>
        <taxon>eudicotyledons</taxon>
        <taxon>Gunneridae</taxon>
        <taxon>Pentapetalae</taxon>
        <taxon>asterids</taxon>
        <taxon>lamiids</taxon>
        <taxon>Lamiales</taxon>
        <taxon>Oleaceae</taxon>
        <taxon>Forsythieae</taxon>
        <taxon>Forsythia</taxon>
    </lineage>
</organism>
<dbReference type="Pfam" id="PF13639">
    <property type="entry name" value="zf-RING_2"/>
    <property type="match status" value="1"/>
</dbReference>
<reference evidence="9" key="1">
    <citation type="submission" date="2024-07" db="EMBL/GenBank/DDBJ databases">
        <title>Two chromosome-level genome assemblies of Korean endemic species Abeliophyllum distichum and Forsythia ovata (Oleaceae).</title>
        <authorList>
            <person name="Jang H."/>
        </authorList>
    </citation>
    <scope>NUCLEOTIDE SEQUENCE [LARGE SCALE GENOMIC DNA]</scope>
</reference>
<dbReference type="GO" id="GO:0008270">
    <property type="term" value="F:zinc ion binding"/>
    <property type="evidence" value="ECO:0007669"/>
    <property type="project" value="UniProtKB-KW"/>
</dbReference>
<dbReference type="PANTHER" id="PTHR15710:SF77">
    <property type="entry name" value="RING-H2 FINGER PROTEIN ATL21B"/>
    <property type="match status" value="1"/>
</dbReference>
<feature type="domain" description="RING-type" evidence="7">
    <location>
        <begin position="205"/>
        <end position="246"/>
    </location>
</feature>
<dbReference type="AlphaFoldDB" id="A0ABD1W2F0"/>
<sequence length="252" mass="29536">MEPDDDTVHPFTRILKMDGIRNYNVEQDVYYHIFKKGEEVIECDEEPANLVQVNIDFTFNLTLRTTHLGHNEPIVNEVEISEVSESISIKPEEFLCYNKTREIMYEVLRTWPILNSRRRNLIKNVFFTGKTIAKSMSLDKNLLHFQVDIKVIHRRIYNDTHVFEETMEQPTVERNHCNMVPASDSAIKSLKRNIIDDENNGVQSCMVCLDEFFKGSKVISMPCSHVFHSNCIKKWLITSHYCPICRFEMPTN</sequence>
<keyword evidence="4 6" id="KW-0863">Zinc-finger</keyword>
<keyword evidence="9" id="KW-1185">Reference proteome</keyword>
<evidence type="ECO:0000256" key="2">
    <source>
        <dbReference type="ARBA" id="ARBA00012483"/>
    </source>
</evidence>
<comment type="catalytic activity">
    <reaction evidence="1">
        <text>S-ubiquitinyl-[E2 ubiquitin-conjugating enzyme]-L-cysteine + [acceptor protein]-L-lysine = [E2 ubiquitin-conjugating enzyme]-L-cysteine + N(6)-ubiquitinyl-[acceptor protein]-L-lysine.</text>
        <dbReference type="EC" id="2.3.2.27"/>
    </reaction>
</comment>
<dbReference type="Proteomes" id="UP001604277">
    <property type="component" value="Unassembled WGS sequence"/>
</dbReference>